<reference evidence="1 2" key="1">
    <citation type="journal article" date="2023" name="Science">
        <title>Complex scaffold remodeling in plant triterpene biosynthesis.</title>
        <authorList>
            <person name="De La Pena R."/>
            <person name="Hodgson H."/>
            <person name="Liu J.C."/>
            <person name="Stephenson M.J."/>
            <person name="Martin A.C."/>
            <person name="Owen C."/>
            <person name="Harkess A."/>
            <person name="Leebens-Mack J."/>
            <person name="Jimenez L.E."/>
            <person name="Osbourn A."/>
            <person name="Sattely E.S."/>
        </authorList>
    </citation>
    <scope>NUCLEOTIDE SEQUENCE [LARGE SCALE GENOMIC DNA]</scope>
    <source>
        <strain evidence="2">cv. JPN11</strain>
        <tissue evidence="1">Leaf</tissue>
    </source>
</reference>
<accession>A0ACC1YIR3</accession>
<evidence type="ECO:0000313" key="1">
    <source>
        <dbReference type="EMBL" id="KAJ4723575.1"/>
    </source>
</evidence>
<keyword evidence="2" id="KW-1185">Reference proteome</keyword>
<organism evidence="1 2">
    <name type="scientific">Melia azedarach</name>
    <name type="common">Chinaberry tree</name>
    <dbReference type="NCBI Taxonomy" id="155640"/>
    <lineage>
        <taxon>Eukaryota</taxon>
        <taxon>Viridiplantae</taxon>
        <taxon>Streptophyta</taxon>
        <taxon>Embryophyta</taxon>
        <taxon>Tracheophyta</taxon>
        <taxon>Spermatophyta</taxon>
        <taxon>Magnoliopsida</taxon>
        <taxon>eudicotyledons</taxon>
        <taxon>Gunneridae</taxon>
        <taxon>Pentapetalae</taxon>
        <taxon>rosids</taxon>
        <taxon>malvids</taxon>
        <taxon>Sapindales</taxon>
        <taxon>Meliaceae</taxon>
        <taxon>Melia</taxon>
    </lineage>
</organism>
<protein>
    <submittedName>
        <fullName evidence="1">Calcium-transporting ATPase</fullName>
    </submittedName>
</protein>
<dbReference type="EMBL" id="CM051396">
    <property type="protein sequence ID" value="KAJ4723575.1"/>
    <property type="molecule type" value="Genomic_DNA"/>
</dbReference>
<comment type="caution">
    <text evidence="1">The sequence shown here is derived from an EMBL/GenBank/DDBJ whole genome shotgun (WGS) entry which is preliminary data.</text>
</comment>
<dbReference type="Proteomes" id="UP001164539">
    <property type="component" value="Chromosome 3"/>
</dbReference>
<gene>
    <name evidence="1" type="ORF">OWV82_006929</name>
</gene>
<evidence type="ECO:0000313" key="2">
    <source>
        <dbReference type="Proteomes" id="UP001164539"/>
    </source>
</evidence>
<sequence>MMSSISNELNEQDSIAISSRQAYFLYWKDRIGCSCTCSCGYVDSVFHRTHQRCEGKQRISLEKTEFKDVMNAVINIVAAAVTIVVVAIPEGLPLAVTLTPAFSMRRMLKDNAMKAGVNVKMVTGDNVDAERAIAIECGNLNPDVDFNNDGAVIEGVQFRNFSDEETMAKVESIQLMARFSPFDKLLMVQRLKQKGDMVAVTADGTNAPALKAADAGLSMGIQGTEVAKESSDIVILVDNFPSVVIVLIWGRCVHNNIQKSFNFSSRQCCCCFFSKVPLTTVQRLWVNLIMDTLGVLALATEQPTNDLMKNRLVG</sequence>
<name>A0ACC1YIR3_MELAZ</name>
<proteinExistence type="predicted"/>